<evidence type="ECO:0000313" key="3">
    <source>
        <dbReference type="Proteomes" id="UP000054498"/>
    </source>
</evidence>
<dbReference type="GO" id="GO:0043625">
    <property type="term" value="C:delta DNA polymerase complex"/>
    <property type="evidence" value="ECO:0007669"/>
    <property type="project" value="TreeGrafter"/>
</dbReference>
<dbReference type="GO" id="GO:0000731">
    <property type="term" value="P:DNA synthesis involved in DNA repair"/>
    <property type="evidence" value="ECO:0007669"/>
    <property type="project" value="InterPro"/>
</dbReference>
<dbReference type="InterPro" id="IPR007218">
    <property type="entry name" value="DNA_pol_delta_4"/>
</dbReference>
<dbReference type="GO" id="GO:0003887">
    <property type="term" value="F:DNA-directed DNA polymerase activity"/>
    <property type="evidence" value="ECO:0007669"/>
    <property type="project" value="TreeGrafter"/>
</dbReference>
<dbReference type="Pfam" id="PF04081">
    <property type="entry name" value="DNA_pol_delta_4"/>
    <property type="match status" value="1"/>
</dbReference>
<feature type="compositionally biased region" description="Basic and acidic residues" evidence="1">
    <location>
        <begin position="9"/>
        <end position="19"/>
    </location>
</feature>
<accession>A0A0D2LIG5</accession>
<dbReference type="KEGG" id="mng:MNEG_1736"/>
<dbReference type="STRING" id="145388.A0A0D2LIG5"/>
<dbReference type="GeneID" id="25734614"/>
<dbReference type="PANTHER" id="PTHR14303:SF0">
    <property type="entry name" value="DNA POLYMERASE DELTA SUBUNIT 4"/>
    <property type="match status" value="1"/>
</dbReference>
<name>A0A0D2LIG5_9CHLO</name>
<evidence type="ECO:0000256" key="1">
    <source>
        <dbReference type="SAM" id="MobiDB-lite"/>
    </source>
</evidence>
<dbReference type="Proteomes" id="UP000054498">
    <property type="component" value="Unassembled WGS sequence"/>
</dbReference>
<protein>
    <submittedName>
        <fullName evidence="2">Uncharacterized protein</fullName>
    </submittedName>
</protein>
<sequence length="99" mass="11346">MSKVSSYFKQEKRHVDRPKGPQAAPVPAARIAQVCEQEEYTGLESEGITLEERLLRQFDLQRWERAARLGLEPPEDVKEILVAAGNDSPLNHNIWHNRV</sequence>
<evidence type="ECO:0000313" key="2">
    <source>
        <dbReference type="EMBL" id="KIZ06224.1"/>
    </source>
</evidence>
<dbReference type="GO" id="GO:0006261">
    <property type="term" value="P:DNA-templated DNA replication"/>
    <property type="evidence" value="ECO:0007669"/>
    <property type="project" value="TreeGrafter"/>
</dbReference>
<feature type="region of interest" description="Disordered" evidence="1">
    <location>
        <begin position="1"/>
        <end position="26"/>
    </location>
</feature>
<dbReference type="EMBL" id="KK100399">
    <property type="protein sequence ID" value="KIZ06224.1"/>
    <property type="molecule type" value="Genomic_DNA"/>
</dbReference>
<dbReference type="PANTHER" id="PTHR14303">
    <property type="entry name" value="DNA POLYMERASE DELTA SUBUNIT 4"/>
    <property type="match status" value="1"/>
</dbReference>
<organism evidence="2 3">
    <name type="scientific">Monoraphidium neglectum</name>
    <dbReference type="NCBI Taxonomy" id="145388"/>
    <lineage>
        <taxon>Eukaryota</taxon>
        <taxon>Viridiplantae</taxon>
        <taxon>Chlorophyta</taxon>
        <taxon>core chlorophytes</taxon>
        <taxon>Chlorophyceae</taxon>
        <taxon>CS clade</taxon>
        <taxon>Sphaeropleales</taxon>
        <taxon>Selenastraceae</taxon>
        <taxon>Monoraphidium</taxon>
    </lineage>
</organism>
<proteinExistence type="predicted"/>
<gene>
    <name evidence="2" type="ORF">MNEG_1736</name>
</gene>
<keyword evidence="3" id="KW-1185">Reference proteome</keyword>
<dbReference type="OrthoDB" id="337486at2759"/>
<dbReference type="RefSeq" id="XP_013905243.1">
    <property type="nucleotide sequence ID" value="XM_014049789.1"/>
</dbReference>
<reference evidence="2 3" key="1">
    <citation type="journal article" date="2013" name="BMC Genomics">
        <title>Reconstruction of the lipid metabolism for the microalga Monoraphidium neglectum from its genome sequence reveals characteristics suitable for biofuel production.</title>
        <authorList>
            <person name="Bogen C."/>
            <person name="Al-Dilaimi A."/>
            <person name="Albersmeier A."/>
            <person name="Wichmann J."/>
            <person name="Grundmann M."/>
            <person name="Rupp O."/>
            <person name="Lauersen K.J."/>
            <person name="Blifernez-Klassen O."/>
            <person name="Kalinowski J."/>
            <person name="Goesmann A."/>
            <person name="Mussgnug J.H."/>
            <person name="Kruse O."/>
        </authorList>
    </citation>
    <scope>NUCLEOTIDE SEQUENCE [LARGE SCALE GENOMIC DNA]</scope>
    <source>
        <strain evidence="2 3">SAG 48.87</strain>
    </source>
</reference>
<dbReference type="AlphaFoldDB" id="A0A0D2LIG5"/>